<dbReference type="Proteomes" id="UP000008701">
    <property type="component" value="Chromosome"/>
</dbReference>
<dbReference type="PANTHER" id="PTHR43820:SF4">
    <property type="entry name" value="HIGH-AFFINITY BRANCHED-CHAIN AMINO ACID TRANSPORT ATP-BINDING PROTEIN LIVF"/>
    <property type="match status" value="1"/>
</dbReference>
<dbReference type="HOGENOM" id="CLU_000604_1_2_10"/>
<dbReference type="STRING" id="290317.Cpha266_1685"/>
<dbReference type="InterPro" id="IPR027417">
    <property type="entry name" value="P-loop_NTPase"/>
</dbReference>
<dbReference type="CDD" id="cd03224">
    <property type="entry name" value="ABC_TM1139_LivF_branched"/>
    <property type="match status" value="1"/>
</dbReference>
<sequence>MMLKAENLRAGYSGDDAVRDISLEVEEGSCVALVGANGAGKSTLAKALCGQLKPRGGNVFFNGQKITGLPASEIAKRGLCLCPEGRHIFAPLTVEENLLLGAYTHLPSIGPFRRKASDDLQRIFSIFPRLGERLSQQAGSLSGGEQQMLAIARSLMGKPRFMILDEPSMGLAPILVKEVFQAIASLHASGITILLSEQFAKIALAVSDHAYIIERGSVILEGPSKSLANNPAVISAYLG</sequence>
<dbReference type="PROSITE" id="PS00211">
    <property type="entry name" value="ABC_TRANSPORTER_1"/>
    <property type="match status" value="1"/>
</dbReference>
<dbReference type="GO" id="GO:0005524">
    <property type="term" value="F:ATP binding"/>
    <property type="evidence" value="ECO:0007669"/>
    <property type="project" value="UniProtKB-KW"/>
</dbReference>
<evidence type="ECO:0000259" key="6">
    <source>
        <dbReference type="PROSITE" id="PS50893"/>
    </source>
</evidence>
<accession>A1BH29</accession>
<dbReference type="SMART" id="SM00382">
    <property type="entry name" value="AAA"/>
    <property type="match status" value="1"/>
</dbReference>
<dbReference type="GO" id="GO:0015658">
    <property type="term" value="F:branched-chain amino acid transmembrane transporter activity"/>
    <property type="evidence" value="ECO:0007669"/>
    <property type="project" value="TreeGrafter"/>
</dbReference>
<dbReference type="AlphaFoldDB" id="A1BH29"/>
<dbReference type="InterPro" id="IPR052156">
    <property type="entry name" value="BCAA_Transport_ATP-bd_LivF"/>
</dbReference>
<keyword evidence="2" id="KW-0813">Transport</keyword>
<dbReference type="GO" id="GO:0015807">
    <property type="term" value="P:L-amino acid transport"/>
    <property type="evidence" value="ECO:0007669"/>
    <property type="project" value="TreeGrafter"/>
</dbReference>
<dbReference type="eggNOG" id="COG0410">
    <property type="taxonomic scope" value="Bacteria"/>
</dbReference>
<evidence type="ECO:0000313" key="8">
    <source>
        <dbReference type="Proteomes" id="UP000008701"/>
    </source>
</evidence>
<proteinExistence type="inferred from homology"/>
<evidence type="ECO:0000256" key="3">
    <source>
        <dbReference type="ARBA" id="ARBA00022741"/>
    </source>
</evidence>
<dbReference type="Gene3D" id="3.40.50.300">
    <property type="entry name" value="P-loop containing nucleotide triphosphate hydrolases"/>
    <property type="match status" value="1"/>
</dbReference>
<protein>
    <submittedName>
        <fullName evidence="7">Amino acid/amide ABC transporter ATP-binding protein 2, HAAT family</fullName>
    </submittedName>
</protein>
<keyword evidence="3" id="KW-0547">Nucleotide-binding</keyword>
<dbReference type="Pfam" id="PF00005">
    <property type="entry name" value="ABC_tran"/>
    <property type="match status" value="1"/>
</dbReference>
<keyword evidence="8" id="KW-1185">Reference proteome</keyword>
<keyword evidence="4 7" id="KW-0067">ATP-binding</keyword>
<evidence type="ECO:0000256" key="4">
    <source>
        <dbReference type="ARBA" id="ARBA00022840"/>
    </source>
</evidence>
<evidence type="ECO:0000256" key="2">
    <source>
        <dbReference type="ARBA" id="ARBA00022448"/>
    </source>
</evidence>
<dbReference type="InterPro" id="IPR017871">
    <property type="entry name" value="ABC_transporter-like_CS"/>
</dbReference>
<dbReference type="SUPFAM" id="SSF52540">
    <property type="entry name" value="P-loop containing nucleoside triphosphate hydrolases"/>
    <property type="match status" value="1"/>
</dbReference>
<dbReference type="InterPro" id="IPR003439">
    <property type="entry name" value="ABC_transporter-like_ATP-bd"/>
</dbReference>
<keyword evidence="5" id="KW-0029">Amino-acid transport</keyword>
<dbReference type="GO" id="GO:0016887">
    <property type="term" value="F:ATP hydrolysis activity"/>
    <property type="evidence" value="ECO:0007669"/>
    <property type="project" value="InterPro"/>
</dbReference>
<dbReference type="PROSITE" id="PS50893">
    <property type="entry name" value="ABC_TRANSPORTER_2"/>
    <property type="match status" value="1"/>
</dbReference>
<dbReference type="InterPro" id="IPR003593">
    <property type="entry name" value="AAA+_ATPase"/>
</dbReference>
<comment type="similarity">
    <text evidence="1">Belongs to the ABC transporter superfamily.</text>
</comment>
<evidence type="ECO:0000256" key="5">
    <source>
        <dbReference type="ARBA" id="ARBA00022970"/>
    </source>
</evidence>
<reference evidence="7 8" key="1">
    <citation type="submission" date="2006-12" db="EMBL/GenBank/DDBJ databases">
        <title>Complete sequence of Chlorobium phaeobacteroides DSM 266.</title>
        <authorList>
            <consortium name="US DOE Joint Genome Institute"/>
            <person name="Copeland A."/>
            <person name="Lucas S."/>
            <person name="Lapidus A."/>
            <person name="Barry K."/>
            <person name="Detter J.C."/>
            <person name="Glavina del Rio T."/>
            <person name="Hammon N."/>
            <person name="Israni S."/>
            <person name="Pitluck S."/>
            <person name="Goltsman E."/>
            <person name="Schmutz J."/>
            <person name="Larimer F."/>
            <person name="Land M."/>
            <person name="Hauser L."/>
            <person name="Mikhailova N."/>
            <person name="Li T."/>
            <person name="Overmann J."/>
            <person name="Bryant D.A."/>
            <person name="Richardson P."/>
        </authorList>
    </citation>
    <scope>NUCLEOTIDE SEQUENCE [LARGE SCALE GENOMIC DNA]</scope>
    <source>
        <strain evidence="7 8">DSM 266</strain>
    </source>
</reference>
<dbReference type="KEGG" id="cph:Cpha266_1685"/>
<name>A1BH29_CHLPD</name>
<gene>
    <name evidence="7" type="ordered locus">Cpha266_1685</name>
</gene>
<evidence type="ECO:0000313" key="7">
    <source>
        <dbReference type="EMBL" id="ABL65706.1"/>
    </source>
</evidence>
<feature type="domain" description="ABC transporter" evidence="6">
    <location>
        <begin position="3"/>
        <end position="238"/>
    </location>
</feature>
<dbReference type="EMBL" id="CP000492">
    <property type="protein sequence ID" value="ABL65706.1"/>
    <property type="molecule type" value="Genomic_DNA"/>
</dbReference>
<organism evidence="7 8">
    <name type="scientific">Chlorobium phaeobacteroides (strain DSM 266 / SMG 266 / 2430)</name>
    <dbReference type="NCBI Taxonomy" id="290317"/>
    <lineage>
        <taxon>Bacteria</taxon>
        <taxon>Pseudomonadati</taxon>
        <taxon>Chlorobiota</taxon>
        <taxon>Chlorobiia</taxon>
        <taxon>Chlorobiales</taxon>
        <taxon>Chlorobiaceae</taxon>
        <taxon>Chlorobium/Pelodictyon group</taxon>
        <taxon>Chlorobium</taxon>
    </lineage>
</organism>
<dbReference type="PANTHER" id="PTHR43820">
    <property type="entry name" value="HIGH-AFFINITY BRANCHED-CHAIN AMINO ACID TRANSPORT ATP-BINDING PROTEIN LIVF"/>
    <property type="match status" value="1"/>
</dbReference>
<evidence type="ECO:0000256" key="1">
    <source>
        <dbReference type="ARBA" id="ARBA00005417"/>
    </source>
</evidence>